<name>A0A7W4PJU1_9PROT</name>
<keyword evidence="2" id="KW-1185">Reference proteome</keyword>
<dbReference type="RefSeq" id="WP_182954632.1">
    <property type="nucleotide sequence ID" value="NZ_JABEQM010000002.1"/>
</dbReference>
<proteinExistence type="predicted"/>
<comment type="caution">
    <text evidence="1">The sequence shown here is derived from an EMBL/GenBank/DDBJ whole genome shotgun (WGS) entry which is preliminary data.</text>
</comment>
<dbReference type="Proteomes" id="UP000578030">
    <property type="component" value="Unassembled WGS sequence"/>
</dbReference>
<sequence>MGNSTLITDYFGYGVLANRPVAPGLPAGCLGFYYATDVGQVYAWDGAWQAWAPPGQSFAGSLAATGTTQGSALVLAADVNLFTTVAAGSGAVLAAGGVGAWRKVLNRGAAPLLVYPPSGGAIDALAADVPAAIVAGGAAVFWQNNATQWYSE</sequence>
<evidence type="ECO:0000313" key="2">
    <source>
        <dbReference type="Proteomes" id="UP000578030"/>
    </source>
</evidence>
<protein>
    <submittedName>
        <fullName evidence="1">Uncharacterized protein</fullName>
    </submittedName>
</protein>
<dbReference type="EMBL" id="JABEQM010000002">
    <property type="protein sequence ID" value="MBB2200707.1"/>
    <property type="molecule type" value="Genomic_DNA"/>
</dbReference>
<reference evidence="1 2" key="1">
    <citation type="submission" date="2020-04" db="EMBL/GenBank/DDBJ databases">
        <title>Description of novel Gluconacetobacter.</title>
        <authorList>
            <person name="Sombolestani A."/>
        </authorList>
    </citation>
    <scope>NUCLEOTIDE SEQUENCE [LARGE SCALE GENOMIC DNA]</scope>
    <source>
        <strain evidence="1 2">LMG 27802</strain>
    </source>
</reference>
<accession>A0A7W4PJU1</accession>
<evidence type="ECO:0000313" key="1">
    <source>
        <dbReference type="EMBL" id="MBB2200707.1"/>
    </source>
</evidence>
<gene>
    <name evidence="1" type="ORF">HLH28_03770</name>
</gene>
<organism evidence="1 2">
    <name type="scientific">Gluconacetobacter tumulisoli</name>
    <dbReference type="NCBI Taxonomy" id="1286189"/>
    <lineage>
        <taxon>Bacteria</taxon>
        <taxon>Pseudomonadati</taxon>
        <taxon>Pseudomonadota</taxon>
        <taxon>Alphaproteobacteria</taxon>
        <taxon>Acetobacterales</taxon>
        <taxon>Acetobacteraceae</taxon>
        <taxon>Gluconacetobacter</taxon>
    </lineage>
</organism>
<dbReference type="AlphaFoldDB" id="A0A7W4PJU1"/>